<dbReference type="RefSeq" id="XP_007510332.1">
    <property type="nucleotide sequence ID" value="XM_007510270.1"/>
</dbReference>
<protein>
    <submittedName>
        <fullName evidence="2">Uncharacterized protein</fullName>
    </submittedName>
</protein>
<reference evidence="2 3" key="1">
    <citation type="submission" date="2011-10" db="EMBL/GenBank/DDBJ databases">
        <authorList>
            <person name="Genoscope - CEA"/>
        </authorList>
    </citation>
    <scope>NUCLEOTIDE SEQUENCE [LARGE SCALE GENOMIC DNA]</scope>
    <source>
        <strain evidence="2 3">RCC 1105</strain>
    </source>
</reference>
<feature type="compositionally biased region" description="Low complexity" evidence="1">
    <location>
        <begin position="34"/>
        <end position="43"/>
    </location>
</feature>
<keyword evidence="3" id="KW-1185">Reference proteome</keyword>
<dbReference type="AlphaFoldDB" id="K8EKA6"/>
<dbReference type="eggNOG" id="ENOG502S5SR">
    <property type="taxonomic scope" value="Eukaryota"/>
</dbReference>
<dbReference type="OrthoDB" id="497525at2759"/>
<evidence type="ECO:0000256" key="1">
    <source>
        <dbReference type="SAM" id="MobiDB-lite"/>
    </source>
</evidence>
<dbReference type="GeneID" id="19012742"/>
<organism evidence="2 3">
    <name type="scientific">Bathycoccus prasinos</name>
    <dbReference type="NCBI Taxonomy" id="41875"/>
    <lineage>
        <taxon>Eukaryota</taxon>
        <taxon>Viridiplantae</taxon>
        <taxon>Chlorophyta</taxon>
        <taxon>Mamiellophyceae</taxon>
        <taxon>Mamiellales</taxon>
        <taxon>Bathycoccaceae</taxon>
        <taxon>Bathycoccus</taxon>
    </lineage>
</organism>
<feature type="region of interest" description="Disordered" evidence="1">
    <location>
        <begin position="1"/>
        <end position="49"/>
    </location>
</feature>
<evidence type="ECO:0000313" key="3">
    <source>
        <dbReference type="Proteomes" id="UP000198341"/>
    </source>
</evidence>
<proteinExistence type="predicted"/>
<dbReference type="Proteomes" id="UP000198341">
    <property type="component" value="Chromosome 11"/>
</dbReference>
<name>K8EKA6_9CHLO</name>
<evidence type="ECO:0000313" key="2">
    <source>
        <dbReference type="EMBL" id="CCO18677.1"/>
    </source>
</evidence>
<sequence length="374" mass="42641">MSSTPRSIHADRTRSVHPAYNLNRRSASTREARTTSTTTTSRTRGGGGDVRFRSCQPCFAFGGKRGRDPFAPTKQKVAPPTLLSSSLQEEEKSELPNCFEKKEKDSEDEKDENDIIPNILRTPRERRRENEAEIPSGESEIRFVSLSELFPETGFSQIFHREACFRTAVRAAMREDLFKESALLSENQNKAIKSLNSSLMVPWGQIPKDSELNALTKLFKEYKISDLTGKKFIEEITKLCGSNPHGSLIDISNPALNRKKMKHSWHQDSGLDDRFTVMLGFPSENLRNANELKEGVFSHAVRLSHRVFWPNDEVGSVIEWESFPCGEPRDHEIAESYIIRPLYGINQEIMVYCDAKVIHSAPDFINREAVWRFM</sequence>
<feature type="compositionally biased region" description="Basic and acidic residues" evidence="1">
    <location>
        <begin position="89"/>
        <end position="107"/>
    </location>
</feature>
<accession>K8EKA6</accession>
<feature type="region of interest" description="Disordered" evidence="1">
    <location>
        <begin position="63"/>
        <end position="115"/>
    </location>
</feature>
<dbReference type="EMBL" id="FO082268">
    <property type="protein sequence ID" value="CCO18677.1"/>
    <property type="molecule type" value="Genomic_DNA"/>
</dbReference>
<gene>
    <name evidence="2" type="ordered locus">Bathy11g00560</name>
</gene>
<dbReference type="KEGG" id="bpg:Bathy11g00560"/>